<dbReference type="GeneID" id="40321916"/>
<dbReference type="PROSITE" id="PS50011">
    <property type="entry name" value="PROTEIN_KINASE_DOM"/>
    <property type="match status" value="1"/>
</dbReference>
<dbReference type="SUPFAM" id="SSF56112">
    <property type="entry name" value="Protein kinase-like (PK-like)"/>
    <property type="match status" value="1"/>
</dbReference>
<reference evidence="2 3" key="1">
    <citation type="journal article" date="2018" name="BMC Genomics">
        <title>Genomic comparison of Trypanosoma conorhini and Trypanosoma rangeli to Trypanosoma cruzi strains of high and low virulence.</title>
        <authorList>
            <person name="Bradwell K.R."/>
            <person name="Koparde V.N."/>
            <person name="Matveyev A.V."/>
            <person name="Serrano M.G."/>
            <person name="Alves J.M."/>
            <person name="Parikh H."/>
            <person name="Huang B."/>
            <person name="Lee V."/>
            <person name="Espinosa-Alvarez O."/>
            <person name="Ortiz P.A."/>
            <person name="Costa-Martins A.G."/>
            <person name="Teixeira M.M."/>
            <person name="Buck G.A."/>
        </authorList>
    </citation>
    <scope>NUCLEOTIDE SEQUENCE [LARGE SCALE GENOMIC DNA]</scope>
    <source>
        <strain evidence="2 3">025E</strain>
    </source>
</reference>
<dbReference type="InterPro" id="IPR008266">
    <property type="entry name" value="Tyr_kinase_AS"/>
</dbReference>
<comment type="caution">
    <text evidence="2">The sequence shown here is derived from an EMBL/GenBank/DDBJ whole genome shotgun (WGS) entry which is preliminary data.</text>
</comment>
<dbReference type="Pfam" id="PF00069">
    <property type="entry name" value="Pkinase"/>
    <property type="match status" value="1"/>
</dbReference>
<organism evidence="2 3">
    <name type="scientific">Trypanosoma conorhini</name>
    <dbReference type="NCBI Taxonomy" id="83891"/>
    <lineage>
        <taxon>Eukaryota</taxon>
        <taxon>Discoba</taxon>
        <taxon>Euglenozoa</taxon>
        <taxon>Kinetoplastea</taxon>
        <taxon>Metakinetoplastina</taxon>
        <taxon>Trypanosomatida</taxon>
        <taxon>Trypanosomatidae</taxon>
        <taxon>Trypanosoma</taxon>
    </lineage>
</organism>
<keyword evidence="2" id="KW-0808">Transferase</keyword>
<evidence type="ECO:0000259" key="1">
    <source>
        <dbReference type="PROSITE" id="PS50011"/>
    </source>
</evidence>
<dbReference type="RefSeq" id="XP_029224779.1">
    <property type="nucleotide sequence ID" value="XM_029375159.1"/>
</dbReference>
<dbReference type="InterPro" id="IPR011009">
    <property type="entry name" value="Kinase-like_dom_sf"/>
</dbReference>
<dbReference type="PANTHER" id="PTHR24361:SF785">
    <property type="entry name" value="DUAL SPECIFICITY MITOGEN-ACTIVATED PROTEIN KINASE KINASE 1"/>
    <property type="match status" value="1"/>
</dbReference>
<gene>
    <name evidence="2" type="ORF">Tco025E_08305</name>
</gene>
<dbReference type="AlphaFoldDB" id="A0A3R7RI62"/>
<dbReference type="InterPro" id="IPR053235">
    <property type="entry name" value="Ser_Thr_kinase"/>
</dbReference>
<sequence>MDYTLSDMMHGRHSRGHLTEAQTKAIAFLTLHALVDLHDRIGMVHADLSPSNIFLRATGELKLGDLSSAIPVDAAVDYFSGTFLYAAVEVLKDRQLASNPSSDIWALGVTLHECVSGRHPFAEASCGNFWEFLSLLETAMRAGRQPVRLPRISQGFYHVLSAMLRWDPAQRPSARSLLKHMWFSQYNVTSAQRELCIVSP</sequence>
<dbReference type="Proteomes" id="UP000284403">
    <property type="component" value="Unassembled WGS sequence"/>
</dbReference>
<protein>
    <submittedName>
        <fullName evidence="2">Protein kinase</fullName>
        <ecNumber evidence="2">2.7.-.-</ecNumber>
    </submittedName>
</protein>
<dbReference type="GO" id="GO:0005737">
    <property type="term" value="C:cytoplasm"/>
    <property type="evidence" value="ECO:0007669"/>
    <property type="project" value="TreeGrafter"/>
</dbReference>
<dbReference type="EMBL" id="MKKU01000740">
    <property type="protein sequence ID" value="RNF03076.1"/>
    <property type="molecule type" value="Genomic_DNA"/>
</dbReference>
<dbReference type="GO" id="GO:0004674">
    <property type="term" value="F:protein serine/threonine kinase activity"/>
    <property type="evidence" value="ECO:0007669"/>
    <property type="project" value="TreeGrafter"/>
</dbReference>
<feature type="domain" description="Protein kinase" evidence="1">
    <location>
        <begin position="1"/>
        <end position="183"/>
    </location>
</feature>
<name>A0A3R7RI62_9TRYP</name>
<evidence type="ECO:0000313" key="2">
    <source>
        <dbReference type="EMBL" id="RNF03076.1"/>
    </source>
</evidence>
<dbReference type="GO" id="GO:0005524">
    <property type="term" value="F:ATP binding"/>
    <property type="evidence" value="ECO:0007669"/>
    <property type="project" value="InterPro"/>
</dbReference>
<proteinExistence type="predicted"/>
<keyword evidence="2" id="KW-0418">Kinase</keyword>
<dbReference type="Gene3D" id="1.10.510.10">
    <property type="entry name" value="Transferase(Phosphotransferase) domain 1"/>
    <property type="match status" value="1"/>
</dbReference>
<evidence type="ECO:0000313" key="3">
    <source>
        <dbReference type="Proteomes" id="UP000284403"/>
    </source>
</evidence>
<keyword evidence="3" id="KW-1185">Reference proteome</keyword>
<dbReference type="PANTHER" id="PTHR24361">
    <property type="entry name" value="MITOGEN-ACTIVATED KINASE KINASE KINASE"/>
    <property type="match status" value="1"/>
</dbReference>
<dbReference type="PROSITE" id="PS00109">
    <property type="entry name" value="PROTEIN_KINASE_TYR"/>
    <property type="match status" value="1"/>
</dbReference>
<dbReference type="InterPro" id="IPR000719">
    <property type="entry name" value="Prot_kinase_dom"/>
</dbReference>
<dbReference type="OrthoDB" id="10252354at2759"/>
<accession>A0A3R7RI62</accession>
<dbReference type="SMART" id="SM00220">
    <property type="entry name" value="S_TKc"/>
    <property type="match status" value="1"/>
</dbReference>
<dbReference type="EC" id="2.7.-.-" evidence="2"/>